<sequence length="67" mass="7546">MQSTKIDELKRGVLVFLGLAVLTVVEYYLGTHEAAPIFLWVVALLKAGLVLVYFMHIGRVFRSEGEH</sequence>
<evidence type="ECO:0000313" key="7">
    <source>
        <dbReference type="EMBL" id="KPL77144.1"/>
    </source>
</evidence>
<evidence type="ECO:0000256" key="3">
    <source>
        <dbReference type="ARBA" id="ARBA00022692"/>
    </source>
</evidence>
<keyword evidence="3 6" id="KW-0812">Transmembrane</keyword>
<comment type="subcellular location">
    <subcellularLocation>
        <location evidence="1">Cell membrane</location>
        <topology evidence="1">Multi-pass membrane protein</topology>
    </subcellularLocation>
</comment>
<reference evidence="7 8" key="1">
    <citation type="submission" date="2015-07" db="EMBL/GenBank/DDBJ databases">
        <title>Draft genome of Bellilinea caldifistulae DSM 17877.</title>
        <authorList>
            <person name="Hemp J."/>
            <person name="Ward L.M."/>
            <person name="Pace L.A."/>
            <person name="Fischer W.W."/>
        </authorList>
    </citation>
    <scope>NUCLEOTIDE SEQUENCE [LARGE SCALE GENOMIC DNA]</scope>
    <source>
        <strain evidence="7 8">GOMI-1</strain>
    </source>
</reference>
<comment type="caution">
    <text evidence="7">The sequence shown here is derived from an EMBL/GenBank/DDBJ whole genome shotgun (WGS) entry which is preliminary data.</text>
</comment>
<dbReference type="STRING" id="360411.AC812_04010"/>
<dbReference type="AlphaFoldDB" id="A0A0P6XLJ2"/>
<dbReference type="Proteomes" id="UP000050514">
    <property type="component" value="Unassembled WGS sequence"/>
</dbReference>
<evidence type="ECO:0000256" key="2">
    <source>
        <dbReference type="ARBA" id="ARBA00022475"/>
    </source>
</evidence>
<dbReference type="RefSeq" id="WP_061914603.1">
    <property type="nucleotide sequence ID" value="NZ_DF967971.1"/>
</dbReference>
<evidence type="ECO:0000256" key="5">
    <source>
        <dbReference type="ARBA" id="ARBA00023136"/>
    </source>
</evidence>
<protein>
    <recommendedName>
        <fullName evidence="9">Cytochrome C oxidase subunit IV</fullName>
    </recommendedName>
</protein>
<evidence type="ECO:0000256" key="4">
    <source>
        <dbReference type="ARBA" id="ARBA00022989"/>
    </source>
</evidence>
<keyword evidence="4 6" id="KW-1133">Transmembrane helix</keyword>
<dbReference type="InterPro" id="IPR005171">
    <property type="entry name" value="Cyt_c_oxidase_su4_prok"/>
</dbReference>
<accession>A0A0P6XLJ2</accession>
<organism evidence="7 8">
    <name type="scientific">Bellilinea caldifistulae</name>
    <dbReference type="NCBI Taxonomy" id="360411"/>
    <lineage>
        <taxon>Bacteria</taxon>
        <taxon>Bacillati</taxon>
        <taxon>Chloroflexota</taxon>
        <taxon>Anaerolineae</taxon>
        <taxon>Anaerolineales</taxon>
        <taxon>Anaerolineaceae</taxon>
        <taxon>Bellilinea</taxon>
    </lineage>
</organism>
<gene>
    <name evidence="7" type="ORF">AC812_04010</name>
</gene>
<feature type="transmembrane region" description="Helical" evidence="6">
    <location>
        <begin position="35"/>
        <end position="54"/>
    </location>
</feature>
<keyword evidence="5 6" id="KW-0472">Membrane</keyword>
<evidence type="ECO:0000313" key="8">
    <source>
        <dbReference type="Proteomes" id="UP000050514"/>
    </source>
</evidence>
<name>A0A0P6XLJ2_9CHLR</name>
<dbReference type="EMBL" id="LGHJ01000010">
    <property type="protein sequence ID" value="KPL77144.1"/>
    <property type="molecule type" value="Genomic_DNA"/>
</dbReference>
<keyword evidence="8" id="KW-1185">Reference proteome</keyword>
<feature type="transmembrane region" description="Helical" evidence="6">
    <location>
        <begin position="12"/>
        <end position="29"/>
    </location>
</feature>
<keyword evidence="2" id="KW-1003">Cell membrane</keyword>
<evidence type="ECO:0000256" key="1">
    <source>
        <dbReference type="ARBA" id="ARBA00004651"/>
    </source>
</evidence>
<dbReference type="Pfam" id="PF03626">
    <property type="entry name" value="COX4_pro"/>
    <property type="match status" value="1"/>
</dbReference>
<evidence type="ECO:0000256" key="6">
    <source>
        <dbReference type="SAM" id="Phobius"/>
    </source>
</evidence>
<proteinExistence type="predicted"/>
<dbReference type="GO" id="GO:0005886">
    <property type="term" value="C:plasma membrane"/>
    <property type="evidence" value="ECO:0007669"/>
    <property type="project" value="UniProtKB-SubCell"/>
</dbReference>
<evidence type="ECO:0008006" key="9">
    <source>
        <dbReference type="Google" id="ProtNLM"/>
    </source>
</evidence>